<name>A0A0K0EB09_STRER</name>
<dbReference type="Proteomes" id="UP000035681">
    <property type="component" value="Unplaced"/>
</dbReference>
<evidence type="ECO:0000313" key="2">
    <source>
        <dbReference type="Proteomes" id="UP000035681"/>
    </source>
</evidence>
<reference evidence="3 4" key="1">
    <citation type="submission" date="2015-08" db="UniProtKB">
        <authorList>
            <consortium name="WormBaseParasite"/>
        </authorList>
    </citation>
    <scope>IDENTIFICATION</scope>
</reference>
<keyword evidence="2" id="KW-1185">Reference proteome</keyword>
<protein>
    <submittedName>
        <fullName evidence="3 4">Germane domain-containing protein</fullName>
    </submittedName>
    <submittedName>
        <fullName evidence="5">TIL domain-containing protein</fullName>
    </submittedName>
</protein>
<evidence type="ECO:0000313" key="3">
    <source>
        <dbReference type="WBParaSite" id="SSTP_0000667800.1"/>
    </source>
</evidence>
<feature type="signal peptide" evidence="1">
    <location>
        <begin position="1"/>
        <end position="18"/>
    </location>
</feature>
<dbReference type="WBParaSite" id="TCONS_00016411.p1">
    <property type="protein sequence ID" value="TCONS_00016411.p1"/>
    <property type="gene ID" value="XLOC_011008"/>
</dbReference>
<evidence type="ECO:0000256" key="1">
    <source>
        <dbReference type="SAM" id="SignalP"/>
    </source>
</evidence>
<dbReference type="WBParaSite" id="SSTP_0000668000.1">
    <property type="protein sequence ID" value="SSTP_0000668000.1"/>
    <property type="gene ID" value="SSTP_0000668000"/>
</dbReference>
<dbReference type="WBParaSite" id="TCONS_00016409.p1">
    <property type="protein sequence ID" value="TCONS_00016409.p1"/>
    <property type="gene ID" value="XLOC_011007"/>
</dbReference>
<proteinExistence type="predicted"/>
<evidence type="ECO:0000313" key="5">
    <source>
        <dbReference type="WBParaSite" id="TCONS_00016409.p1"/>
    </source>
</evidence>
<dbReference type="AlphaFoldDB" id="A0A0K0EB09"/>
<accession>A0A0K0EB09</accession>
<keyword evidence="1" id="KW-0732">Signal</keyword>
<organism evidence="4">
    <name type="scientific">Strongyloides stercoralis</name>
    <name type="common">Threadworm</name>
    <dbReference type="NCBI Taxonomy" id="6248"/>
    <lineage>
        <taxon>Eukaryota</taxon>
        <taxon>Metazoa</taxon>
        <taxon>Ecdysozoa</taxon>
        <taxon>Nematoda</taxon>
        <taxon>Chromadorea</taxon>
        <taxon>Rhabditida</taxon>
        <taxon>Tylenchina</taxon>
        <taxon>Panagrolaimomorpha</taxon>
        <taxon>Strongyloidoidea</taxon>
        <taxon>Strongyloididae</taxon>
        <taxon>Strongyloides</taxon>
    </lineage>
</organism>
<evidence type="ECO:0000313" key="4">
    <source>
        <dbReference type="WBParaSite" id="SSTP_0000668000.1"/>
    </source>
</evidence>
<feature type="chain" id="PRO_5009779392" evidence="1">
    <location>
        <begin position="19"/>
        <end position="146"/>
    </location>
</feature>
<dbReference type="WBParaSite" id="SSTP_0000667800.1">
    <property type="protein sequence ID" value="SSTP_0000667800.1"/>
    <property type="gene ID" value="SSTP_0000667800"/>
</dbReference>
<sequence>MQFFQIVIFSCLIATIYACAPTQTVVSPPTTTPTGRKRRSIDENKSVVIKVIFNISNQIKAHQLEELIFDKLYTSAPTLSLNLDKSRRFTTVENNDLNTIITISDSLAFCSKIMTSIKNILEKNIIIKDVLIKCGDNKYDSVFTDL</sequence>